<keyword evidence="3 9" id="KW-0507">mRNA processing</keyword>
<dbReference type="Gene3D" id="2.30.30.100">
    <property type="match status" value="1"/>
</dbReference>
<dbReference type="Proteomes" id="UP000018538">
    <property type="component" value="Unassembled WGS sequence"/>
</dbReference>
<keyword evidence="13" id="KW-1185">Reference proteome</keyword>
<evidence type="ECO:0000256" key="3">
    <source>
        <dbReference type="ARBA" id="ARBA00022664"/>
    </source>
</evidence>
<evidence type="ECO:0000256" key="2">
    <source>
        <dbReference type="ARBA" id="ARBA00006850"/>
    </source>
</evidence>
<evidence type="ECO:0000256" key="6">
    <source>
        <dbReference type="ARBA" id="ARBA00023187"/>
    </source>
</evidence>
<dbReference type="OrthoDB" id="747253at2759"/>
<dbReference type="PROSITE" id="PS52002">
    <property type="entry name" value="SM"/>
    <property type="match status" value="1"/>
</dbReference>
<dbReference type="EMBL" id="KI635795">
    <property type="protein sequence ID" value="ETB57926.1"/>
    <property type="molecule type" value="Genomic_DNA"/>
</dbReference>
<evidence type="ECO:0000256" key="4">
    <source>
        <dbReference type="ARBA" id="ARBA00022728"/>
    </source>
</evidence>
<name>V7PEC7_PLAYE</name>
<feature type="domain" description="Sm" evidence="11">
    <location>
        <begin position="82"/>
        <end position="155"/>
    </location>
</feature>
<dbReference type="GO" id="GO:0005681">
    <property type="term" value="C:spliceosomal complex"/>
    <property type="evidence" value="ECO:0007669"/>
    <property type="project" value="UniProtKB-UniRule"/>
</dbReference>
<dbReference type="InterPro" id="IPR034101">
    <property type="entry name" value="Lsm4"/>
</dbReference>
<evidence type="ECO:0000256" key="1">
    <source>
        <dbReference type="ARBA" id="ARBA00004123"/>
    </source>
</evidence>
<dbReference type="SUPFAM" id="SSF50182">
    <property type="entry name" value="Sm-like ribonucleoproteins"/>
    <property type="match status" value="1"/>
</dbReference>
<comment type="subcellular location">
    <subcellularLocation>
        <location evidence="1 9">Nucleus</location>
    </subcellularLocation>
</comment>
<comment type="subunit">
    <text evidence="9">LSm subunits form a heteromer with a doughnut shape.</text>
</comment>
<keyword evidence="5 9" id="KW-0694">RNA-binding</keyword>
<keyword evidence="8 9" id="KW-0687">Ribonucleoprotein</keyword>
<dbReference type="AlphaFoldDB" id="V7PEC7"/>
<comment type="function">
    <text evidence="9">Binds specifically to the 3'-terminal U-tract of U6 snRNA.</text>
</comment>
<dbReference type="SMART" id="SM00651">
    <property type="entry name" value="Sm"/>
    <property type="match status" value="1"/>
</dbReference>
<accession>V7PEC7</accession>
<dbReference type="InterPro" id="IPR001163">
    <property type="entry name" value="Sm_dom_euk/arc"/>
</dbReference>
<dbReference type="GO" id="GO:0000398">
    <property type="term" value="P:mRNA splicing, via spliceosome"/>
    <property type="evidence" value="ECO:0007669"/>
    <property type="project" value="InterPro"/>
</dbReference>
<reference evidence="12 13" key="1">
    <citation type="submission" date="2013-11" db="EMBL/GenBank/DDBJ databases">
        <title>The Genome Sequence of Plasmodium yoelii 17X.</title>
        <authorList>
            <consortium name="The Broad Institute Genomics Platform"/>
            <consortium name="The Broad Institute Genome Sequencing Center for Infectious Disease"/>
            <person name="Neafsey D."/>
            <person name="Adams J."/>
            <person name="Walker B."/>
            <person name="Young S.K."/>
            <person name="Zeng Q."/>
            <person name="Gargeya S."/>
            <person name="Fitzgerald M."/>
            <person name="Haas B."/>
            <person name="Abouelleil A."/>
            <person name="Alvarado L."/>
            <person name="Chapman S.B."/>
            <person name="Gainer-Dewar J."/>
            <person name="Goldberg J."/>
            <person name="Griggs A."/>
            <person name="Gujja S."/>
            <person name="Hansen M."/>
            <person name="Howarth C."/>
            <person name="Imamovic A."/>
            <person name="Ireland A."/>
            <person name="Larimer J."/>
            <person name="McCowan C."/>
            <person name="Murphy C."/>
            <person name="Pearson M."/>
            <person name="Poon T.W."/>
            <person name="Priest M."/>
            <person name="Roberts A."/>
            <person name="Saif S."/>
            <person name="Shea T."/>
            <person name="Sykes S."/>
            <person name="Wortman J."/>
            <person name="Nusbaum C."/>
            <person name="Birren B."/>
        </authorList>
    </citation>
    <scope>NUCLEOTIDE SEQUENCE [LARGE SCALE GENOMIC DNA]</scope>
    <source>
        <strain evidence="12 13">17X</strain>
    </source>
</reference>
<dbReference type="GO" id="GO:0000956">
    <property type="term" value="P:nuclear-transcribed mRNA catabolic process"/>
    <property type="evidence" value="ECO:0007669"/>
    <property type="project" value="UniProtKB-UniRule"/>
</dbReference>
<dbReference type="InterPro" id="IPR047575">
    <property type="entry name" value="Sm"/>
</dbReference>
<evidence type="ECO:0000256" key="7">
    <source>
        <dbReference type="ARBA" id="ARBA00023242"/>
    </source>
</evidence>
<evidence type="ECO:0000256" key="10">
    <source>
        <dbReference type="SAM" id="MobiDB-lite"/>
    </source>
</evidence>
<dbReference type="InterPro" id="IPR027141">
    <property type="entry name" value="LSm4/Sm_D1/D3"/>
</dbReference>
<evidence type="ECO:0000313" key="13">
    <source>
        <dbReference type="Proteomes" id="UP000018538"/>
    </source>
</evidence>
<dbReference type="PANTHER" id="PTHR23338">
    <property type="entry name" value="SMALL NUCLEAR RIBONUCLEOPROTEIN SM"/>
    <property type="match status" value="1"/>
</dbReference>
<dbReference type="Pfam" id="PF01423">
    <property type="entry name" value="LSM"/>
    <property type="match status" value="1"/>
</dbReference>
<keyword evidence="7 9" id="KW-0539">Nucleus</keyword>
<evidence type="ECO:0000256" key="8">
    <source>
        <dbReference type="ARBA" id="ARBA00023274"/>
    </source>
</evidence>
<evidence type="ECO:0000259" key="11">
    <source>
        <dbReference type="PROSITE" id="PS52002"/>
    </source>
</evidence>
<dbReference type="FunFam" id="2.30.30.100:FF:000048">
    <property type="entry name" value="U6 snRNA-associated Sm-like protein LSm4"/>
    <property type="match status" value="1"/>
</dbReference>
<keyword evidence="4 9" id="KW-0747">Spliceosome</keyword>
<protein>
    <recommendedName>
        <fullName evidence="9">U6 snRNA-associated Sm-like protein LSm4</fullName>
    </recommendedName>
</protein>
<organism evidence="12 13">
    <name type="scientific">Plasmodium yoelii 17X</name>
    <dbReference type="NCBI Taxonomy" id="1323249"/>
    <lineage>
        <taxon>Eukaryota</taxon>
        <taxon>Sar</taxon>
        <taxon>Alveolata</taxon>
        <taxon>Apicomplexa</taxon>
        <taxon>Aconoidasida</taxon>
        <taxon>Haemosporida</taxon>
        <taxon>Plasmodiidae</taxon>
        <taxon>Plasmodium</taxon>
        <taxon>Plasmodium (Vinckeia)</taxon>
    </lineage>
</organism>
<keyword evidence="6 9" id="KW-0508">mRNA splicing</keyword>
<feature type="region of interest" description="Disordered" evidence="10">
    <location>
        <begin position="162"/>
        <end position="211"/>
    </location>
</feature>
<gene>
    <name evidence="9" type="primary">LSM4</name>
    <name evidence="12" type="ORF">YYC_04715</name>
</gene>
<sequence>MENKINNEIYIYRIHIIIYELELVYLYATIQILDIVKKKKYIENIKYPKTINIKNKDYGDNYNIYIVLYKKRKIKSPNMFIFPLTLLKCSQNQPVMVELKNGETYSGFLVFCDRFMNLHMKNIICTSKDGDKFWKISECYVRGSSVKYIRVQDQAIENAIEETAEQKSRNAGRGRGGVRGSGRNRGRGFGRGTDKRGGRGGNIRAAGRGGY</sequence>
<comment type="similarity">
    <text evidence="2 9">Belongs to the snRNP Sm proteins family.</text>
</comment>
<dbReference type="GO" id="GO:0003723">
    <property type="term" value="F:RNA binding"/>
    <property type="evidence" value="ECO:0007669"/>
    <property type="project" value="UniProtKB-KW"/>
</dbReference>
<feature type="compositionally biased region" description="Low complexity" evidence="10">
    <location>
        <begin position="202"/>
        <end position="211"/>
    </location>
</feature>
<evidence type="ECO:0000256" key="9">
    <source>
        <dbReference type="RuleBase" id="RU365049"/>
    </source>
</evidence>
<evidence type="ECO:0000313" key="12">
    <source>
        <dbReference type="EMBL" id="ETB57926.1"/>
    </source>
</evidence>
<proteinExistence type="inferred from homology"/>
<dbReference type="InterPro" id="IPR010920">
    <property type="entry name" value="LSM_dom_sf"/>
</dbReference>
<dbReference type="CDD" id="cd01723">
    <property type="entry name" value="LSm4"/>
    <property type="match status" value="1"/>
</dbReference>
<evidence type="ECO:0000256" key="5">
    <source>
        <dbReference type="ARBA" id="ARBA00022884"/>
    </source>
</evidence>